<dbReference type="Pfam" id="PF00931">
    <property type="entry name" value="NB-ARC"/>
    <property type="match status" value="1"/>
</dbReference>
<dbReference type="STRING" id="4540.A0A3L6R3U7"/>
<evidence type="ECO:0000256" key="5">
    <source>
        <dbReference type="ARBA" id="ARBA00022821"/>
    </source>
</evidence>
<dbReference type="OrthoDB" id="694483at2759"/>
<evidence type="ECO:0000259" key="7">
    <source>
        <dbReference type="Pfam" id="PF18052"/>
    </source>
</evidence>
<evidence type="ECO:0000313" key="10">
    <source>
        <dbReference type="EMBL" id="RLM93734.1"/>
    </source>
</evidence>
<dbReference type="AlphaFoldDB" id="A0A3L6R3U7"/>
<dbReference type="Pfam" id="PF25019">
    <property type="entry name" value="LRR_R13L1-DRL21"/>
    <property type="match status" value="1"/>
</dbReference>
<gene>
    <name evidence="10" type="ORF">C2845_PM08G17970</name>
</gene>
<evidence type="ECO:0000259" key="6">
    <source>
        <dbReference type="Pfam" id="PF00931"/>
    </source>
</evidence>
<dbReference type="InterPro" id="IPR032675">
    <property type="entry name" value="LRR_dom_sf"/>
</dbReference>
<dbReference type="EMBL" id="PQIB02000010">
    <property type="protein sequence ID" value="RLM93734.1"/>
    <property type="molecule type" value="Genomic_DNA"/>
</dbReference>
<keyword evidence="5" id="KW-0611">Plant defense</keyword>
<dbReference type="Proteomes" id="UP000275267">
    <property type="component" value="Unassembled WGS sequence"/>
</dbReference>
<feature type="domain" description="Disease resistance protein winged helix" evidence="8">
    <location>
        <begin position="470"/>
        <end position="541"/>
    </location>
</feature>
<keyword evidence="4" id="KW-0547">Nucleotide-binding</keyword>
<accession>A0A3L6R3U7</accession>
<comment type="similarity">
    <text evidence="1">Belongs to the disease resistance NB-LRR family.</text>
</comment>
<evidence type="ECO:0000256" key="3">
    <source>
        <dbReference type="ARBA" id="ARBA00022737"/>
    </source>
</evidence>
<dbReference type="PANTHER" id="PTHR23155:SF1221">
    <property type="entry name" value="OS11G0481150 PROTEIN"/>
    <property type="match status" value="1"/>
</dbReference>
<feature type="domain" description="NB-ARC" evidence="6">
    <location>
        <begin position="199"/>
        <end position="339"/>
    </location>
</feature>
<dbReference type="Pfam" id="PF18052">
    <property type="entry name" value="Rx_N"/>
    <property type="match status" value="1"/>
</dbReference>
<evidence type="ECO:0000256" key="1">
    <source>
        <dbReference type="ARBA" id="ARBA00008894"/>
    </source>
</evidence>
<organism evidence="10 11">
    <name type="scientific">Panicum miliaceum</name>
    <name type="common">Proso millet</name>
    <name type="synonym">Broomcorn millet</name>
    <dbReference type="NCBI Taxonomy" id="4540"/>
    <lineage>
        <taxon>Eukaryota</taxon>
        <taxon>Viridiplantae</taxon>
        <taxon>Streptophyta</taxon>
        <taxon>Embryophyta</taxon>
        <taxon>Tracheophyta</taxon>
        <taxon>Spermatophyta</taxon>
        <taxon>Magnoliopsida</taxon>
        <taxon>Liliopsida</taxon>
        <taxon>Poales</taxon>
        <taxon>Poaceae</taxon>
        <taxon>PACMAD clade</taxon>
        <taxon>Panicoideae</taxon>
        <taxon>Panicodae</taxon>
        <taxon>Paniceae</taxon>
        <taxon>Panicinae</taxon>
        <taxon>Panicum</taxon>
        <taxon>Panicum sect. Panicum</taxon>
    </lineage>
</organism>
<evidence type="ECO:0000256" key="4">
    <source>
        <dbReference type="ARBA" id="ARBA00022741"/>
    </source>
</evidence>
<evidence type="ECO:0000259" key="9">
    <source>
        <dbReference type="Pfam" id="PF25019"/>
    </source>
</evidence>
<proteinExistence type="inferred from homology"/>
<dbReference type="InterPro" id="IPR036388">
    <property type="entry name" value="WH-like_DNA-bd_sf"/>
</dbReference>
<dbReference type="GO" id="GO:0043531">
    <property type="term" value="F:ADP binding"/>
    <property type="evidence" value="ECO:0007669"/>
    <property type="project" value="InterPro"/>
</dbReference>
<dbReference type="GO" id="GO:0098542">
    <property type="term" value="P:defense response to other organism"/>
    <property type="evidence" value="ECO:0007669"/>
    <property type="project" value="TreeGrafter"/>
</dbReference>
<reference evidence="11" key="1">
    <citation type="journal article" date="2019" name="Nat. Commun.">
        <title>The genome of broomcorn millet.</title>
        <authorList>
            <person name="Zou C."/>
            <person name="Miki D."/>
            <person name="Li D."/>
            <person name="Tang Q."/>
            <person name="Xiao L."/>
            <person name="Rajput S."/>
            <person name="Deng P."/>
            <person name="Jia W."/>
            <person name="Huang R."/>
            <person name="Zhang M."/>
            <person name="Sun Y."/>
            <person name="Hu J."/>
            <person name="Fu X."/>
            <person name="Schnable P.S."/>
            <person name="Li F."/>
            <person name="Zhang H."/>
            <person name="Feng B."/>
            <person name="Zhu X."/>
            <person name="Liu R."/>
            <person name="Schnable J.C."/>
            <person name="Zhu J.-K."/>
            <person name="Zhang H."/>
        </authorList>
    </citation>
    <scope>NUCLEOTIDE SEQUENCE [LARGE SCALE GENOMIC DNA]</scope>
</reference>
<dbReference type="PANTHER" id="PTHR23155">
    <property type="entry name" value="DISEASE RESISTANCE PROTEIN RP"/>
    <property type="match status" value="1"/>
</dbReference>
<protein>
    <submittedName>
        <fullName evidence="10">Disease resistance RPP13-like protein 1</fullName>
    </submittedName>
</protein>
<dbReference type="SUPFAM" id="SSF52058">
    <property type="entry name" value="L domain-like"/>
    <property type="match status" value="1"/>
</dbReference>
<dbReference type="InterPro" id="IPR027417">
    <property type="entry name" value="P-loop_NTPase"/>
</dbReference>
<dbReference type="Pfam" id="PF23559">
    <property type="entry name" value="WHD_DRP"/>
    <property type="match status" value="1"/>
</dbReference>
<comment type="caution">
    <text evidence="10">The sequence shown here is derived from an EMBL/GenBank/DDBJ whole genome shotgun (WGS) entry which is preliminary data.</text>
</comment>
<dbReference type="Gene3D" id="3.80.10.10">
    <property type="entry name" value="Ribonuclease Inhibitor"/>
    <property type="match status" value="1"/>
</dbReference>
<dbReference type="Gene3D" id="3.40.50.300">
    <property type="entry name" value="P-loop containing nucleotide triphosphate hydrolases"/>
    <property type="match status" value="1"/>
</dbReference>
<dbReference type="Gene3D" id="1.10.10.10">
    <property type="entry name" value="Winged helix-like DNA-binding domain superfamily/Winged helix DNA-binding domain"/>
    <property type="match status" value="1"/>
</dbReference>
<dbReference type="PRINTS" id="PR00364">
    <property type="entry name" value="DISEASERSIST"/>
</dbReference>
<evidence type="ECO:0000256" key="2">
    <source>
        <dbReference type="ARBA" id="ARBA00022614"/>
    </source>
</evidence>
<keyword evidence="2" id="KW-0433">Leucine-rich repeat</keyword>
<keyword evidence="3" id="KW-0677">Repeat</keyword>
<dbReference type="SUPFAM" id="SSF52540">
    <property type="entry name" value="P-loop containing nucleoside triphosphate hydrolases"/>
    <property type="match status" value="1"/>
</dbReference>
<evidence type="ECO:0000259" key="8">
    <source>
        <dbReference type="Pfam" id="PF23559"/>
    </source>
</evidence>
<dbReference type="InterPro" id="IPR044974">
    <property type="entry name" value="Disease_R_plants"/>
</dbReference>
<feature type="domain" description="R13L1/DRL21-like LRR repeat region" evidence="9">
    <location>
        <begin position="698"/>
        <end position="838"/>
    </location>
</feature>
<dbReference type="InterPro" id="IPR056789">
    <property type="entry name" value="LRR_R13L1-DRL21"/>
</dbReference>
<sequence>MILETTTIISIVGWAASPVVNKLVDKLQWYAVQRYRWHQGLPEKLETLAHFLDEIGSTVNVVGARGFRDPKMMCWLCQLRGAADEVDHIFDVLDYEIIGSSSSQPDDPSAAERGGAASIGSAELCGRLKKLLAKLNDIRQSSRGLMQASMLAVAGAGPDGRSRPVTGPLLPQGLIPLGYDGQYEDLLAWLLQPPQGKGGGVTVLAIIGHGGMGKTTLAQRVWGDEHVQGTFDLVIWAWVYNKTSEADLLGEIWRSAAAAARRRHEQMSFGGMQLALQKLVASRRYLLVLDDVCNDEAATERQRRDMWSAVLAPFRQPEDIGSRVLVTTRAVICADTLGADSSRRLTLDGIGHEPFVRLIWGTAAFGAGGSVEEATRARRELQQFLRSSSLFPEPEASSASASWLASNWRCSPLSAKEMGLELRDSRGKTKWAEIMATDSHSHRNNVVSVHESSFRHLPPHLQHCCAFISLFPNKFRFLPEMLVKMWIADGFISGDDGSSCTSMEETARGYLNDLLARSLLQPVQDGDKTYYVVHEQIHSMIRSVSASYFRMMQPNYCAAAKIPHTVRHLSVTTGCVARLKKLSLLKRLRTFILLRDPDPSAVVTAIDEDLLKELEGVRVLDFTGTDIKHVPSEIGNLIHLRCLALPQTVQEFPEEFSKLFHLQTLIRSKSKYDQTDEVHYHTGLDVAFRLNARNRTSLRQLKRMNSLRGSLIITGLSLVASEEDAQKAQLYSKKSVRVLTLEWEAKQSATARFLEFVREATARHPTSATDLEVLEGLQPHPGLQMLHIKGYRGISSPSWLLNNCLRQLTHLHIINCRNWNDLPRFGDLPLLNHLQITDLESVTEINGCGPFKSLETLVLSDMTSLEEWWWWTAARATDSGGLFTALKKIEIFNCPILKLPPPFPPTLELLRICNCPELRDIVRDRYRGVPQPILDVDFLMWPISKVAENVSCNIGDVLSVLMIYRYLAQEQDLLDILESYESAIGPY</sequence>
<dbReference type="InterPro" id="IPR002182">
    <property type="entry name" value="NB-ARC"/>
</dbReference>
<keyword evidence="11" id="KW-1185">Reference proteome</keyword>
<dbReference type="InterPro" id="IPR041118">
    <property type="entry name" value="Rx_N"/>
</dbReference>
<dbReference type="InterPro" id="IPR058922">
    <property type="entry name" value="WHD_DRP"/>
</dbReference>
<feature type="domain" description="Disease resistance N-terminal" evidence="7">
    <location>
        <begin position="19"/>
        <end position="102"/>
    </location>
</feature>
<name>A0A3L6R3U7_PANMI</name>
<evidence type="ECO:0000313" key="11">
    <source>
        <dbReference type="Proteomes" id="UP000275267"/>
    </source>
</evidence>